<evidence type="ECO:0000256" key="2">
    <source>
        <dbReference type="ARBA" id="ARBA00022670"/>
    </source>
</evidence>
<dbReference type="AlphaFoldDB" id="A0A8J4UZ51"/>
<dbReference type="GO" id="GO:0006508">
    <property type="term" value="P:proteolysis"/>
    <property type="evidence" value="ECO:0007669"/>
    <property type="project" value="UniProtKB-KW"/>
</dbReference>
<comment type="caution">
    <text evidence="6">The sequence shown here is derived from an EMBL/GenBank/DDBJ whole genome shotgun (WGS) entry which is preliminary data.</text>
</comment>
<feature type="compositionally biased region" description="Low complexity" evidence="4">
    <location>
        <begin position="280"/>
        <end position="304"/>
    </location>
</feature>
<reference evidence="6" key="1">
    <citation type="submission" date="2020-01" db="EMBL/GenBank/DDBJ databases">
        <title>Development of genomics and gene disruption for Polysphondylium violaceum indicates a role for the polyketide synthase stlB in stalk morphogenesis.</title>
        <authorList>
            <person name="Narita B."/>
            <person name="Kawabe Y."/>
            <person name="Kin K."/>
            <person name="Saito T."/>
            <person name="Gibbs R."/>
            <person name="Kuspa A."/>
            <person name="Muzny D."/>
            <person name="Queller D."/>
            <person name="Richards S."/>
            <person name="Strassman J."/>
            <person name="Sucgang R."/>
            <person name="Worley K."/>
            <person name="Schaap P."/>
        </authorList>
    </citation>
    <scope>NUCLEOTIDE SEQUENCE</scope>
    <source>
        <strain evidence="6">QSvi11</strain>
    </source>
</reference>
<feature type="compositionally biased region" description="Basic and acidic residues" evidence="4">
    <location>
        <begin position="1"/>
        <end position="15"/>
    </location>
</feature>
<feature type="compositionally biased region" description="Low complexity" evidence="4">
    <location>
        <begin position="21"/>
        <end position="41"/>
    </location>
</feature>
<dbReference type="PANTHER" id="PTHR12378">
    <property type="entry name" value="DESUMOYLATING ISOPEPTIDASE"/>
    <property type="match status" value="1"/>
</dbReference>
<comment type="similarity">
    <text evidence="1">Belongs to the DeSI family.</text>
</comment>
<evidence type="ECO:0000256" key="4">
    <source>
        <dbReference type="SAM" id="MobiDB-lite"/>
    </source>
</evidence>
<name>A0A8J4UZ51_9MYCE</name>
<evidence type="ECO:0000313" key="7">
    <source>
        <dbReference type="Proteomes" id="UP000695562"/>
    </source>
</evidence>
<dbReference type="SMART" id="SM01179">
    <property type="entry name" value="DUF862"/>
    <property type="match status" value="1"/>
</dbReference>
<feature type="compositionally biased region" description="Polar residues" evidence="4">
    <location>
        <begin position="42"/>
        <end position="51"/>
    </location>
</feature>
<sequence>MNVKSLKDLKQDNKDPNTPTNSNNNNVVSLNSSSSVSSNGSMATNYSQQPSSPNQININVYDLHPINNIMYQFGLGAFHSGVEIFGVEYSFGGHEFSFSGVFEIEPKTANGVTFRETICIGETPYSYKQVQNIVDKISEEYSGLSYHPLQKNCNSFSQELVKRLLGANNTTPFPAYINRLAHFGNFLSCLLPSNLPFLKTPNSENQKEALTSTSSNSSSSSSTTTAAGNTFPGKGYALVSSLSPPFTPAMESDQNGTNISLSTFRQQIENEPSSDDEDNNNNNNNDGEQDSSSNSSSGKSGNNSDAEEQRRRKLLSAANKRLGVGTTTPPAANEEPETAPFMEQ</sequence>
<dbReference type="GO" id="GO:0101005">
    <property type="term" value="F:deubiquitinase activity"/>
    <property type="evidence" value="ECO:0007669"/>
    <property type="project" value="TreeGrafter"/>
</dbReference>
<feature type="compositionally biased region" description="Low complexity" evidence="4">
    <location>
        <begin position="211"/>
        <end position="225"/>
    </location>
</feature>
<protein>
    <recommendedName>
        <fullName evidence="5">PPPDE domain-containing protein</fullName>
    </recommendedName>
</protein>
<evidence type="ECO:0000313" key="6">
    <source>
        <dbReference type="EMBL" id="KAF2074055.1"/>
    </source>
</evidence>
<keyword evidence="7" id="KW-1185">Reference proteome</keyword>
<dbReference type="Pfam" id="PF05903">
    <property type="entry name" value="Peptidase_C97"/>
    <property type="match status" value="1"/>
</dbReference>
<feature type="region of interest" description="Disordered" evidence="4">
    <location>
        <begin position="268"/>
        <end position="344"/>
    </location>
</feature>
<accession>A0A8J4UZ51</accession>
<dbReference type="OrthoDB" id="412286at2759"/>
<feature type="region of interest" description="Disordered" evidence="4">
    <location>
        <begin position="1"/>
        <end position="51"/>
    </location>
</feature>
<keyword evidence="2" id="KW-0645">Protease</keyword>
<feature type="region of interest" description="Disordered" evidence="4">
    <location>
        <begin position="204"/>
        <end position="227"/>
    </location>
</feature>
<dbReference type="PROSITE" id="PS51858">
    <property type="entry name" value="PPPDE"/>
    <property type="match status" value="1"/>
</dbReference>
<feature type="domain" description="PPPDE" evidence="5">
    <location>
        <begin position="54"/>
        <end position="195"/>
    </location>
</feature>
<dbReference type="InterPro" id="IPR008580">
    <property type="entry name" value="PPPDE_dom"/>
</dbReference>
<proteinExistence type="inferred from homology"/>
<dbReference type="EMBL" id="AJWJ01000167">
    <property type="protein sequence ID" value="KAF2074055.1"/>
    <property type="molecule type" value="Genomic_DNA"/>
</dbReference>
<evidence type="ECO:0000256" key="1">
    <source>
        <dbReference type="ARBA" id="ARBA00008140"/>
    </source>
</evidence>
<dbReference type="GO" id="GO:0016579">
    <property type="term" value="P:protein deubiquitination"/>
    <property type="evidence" value="ECO:0007669"/>
    <property type="project" value="TreeGrafter"/>
</dbReference>
<organism evidence="6 7">
    <name type="scientific">Polysphondylium violaceum</name>
    <dbReference type="NCBI Taxonomy" id="133409"/>
    <lineage>
        <taxon>Eukaryota</taxon>
        <taxon>Amoebozoa</taxon>
        <taxon>Evosea</taxon>
        <taxon>Eumycetozoa</taxon>
        <taxon>Dictyostelia</taxon>
        <taxon>Dictyosteliales</taxon>
        <taxon>Dictyosteliaceae</taxon>
        <taxon>Polysphondylium</taxon>
    </lineage>
</organism>
<keyword evidence="3" id="KW-0378">Hydrolase</keyword>
<gene>
    <name evidence="6" type="ORF">CYY_004624</name>
</gene>
<dbReference type="InterPro" id="IPR042266">
    <property type="entry name" value="PPPDE_sf"/>
</dbReference>
<evidence type="ECO:0000259" key="5">
    <source>
        <dbReference type="PROSITE" id="PS51858"/>
    </source>
</evidence>
<evidence type="ECO:0000256" key="3">
    <source>
        <dbReference type="ARBA" id="ARBA00022801"/>
    </source>
</evidence>
<dbReference type="Gene3D" id="3.90.1720.30">
    <property type="entry name" value="PPPDE domains"/>
    <property type="match status" value="1"/>
</dbReference>
<dbReference type="PANTHER" id="PTHR12378:SF80">
    <property type="entry name" value="IP06716P-RELATED"/>
    <property type="match status" value="1"/>
</dbReference>
<dbReference type="Proteomes" id="UP000695562">
    <property type="component" value="Unassembled WGS sequence"/>
</dbReference>